<keyword evidence="1" id="KW-0472">Membrane</keyword>
<dbReference type="WBParaSite" id="SMUV_0000520301-mRNA-1">
    <property type="protein sequence ID" value="SMUV_0000520301-mRNA-1"/>
    <property type="gene ID" value="SMUV_0000520301"/>
</dbReference>
<evidence type="ECO:0000256" key="1">
    <source>
        <dbReference type="SAM" id="Phobius"/>
    </source>
</evidence>
<name>A0A0N5AL11_9BILA</name>
<sequence>MVVIIRFSWVQLVAECWHPDSCAGIIRLVVLATLIYVSVFQIDGFAIIGDVLQWISRELQRSDPYNNPCDDPYVLLHIGICIIILPAMMHKPSCSHTAWH</sequence>
<accession>A0A0N5AL11</accession>
<keyword evidence="1" id="KW-0812">Transmembrane</keyword>
<dbReference type="Proteomes" id="UP000046393">
    <property type="component" value="Unplaced"/>
</dbReference>
<keyword evidence="1" id="KW-1133">Transmembrane helix</keyword>
<organism evidence="2 3">
    <name type="scientific">Syphacia muris</name>
    <dbReference type="NCBI Taxonomy" id="451379"/>
    <lineage>
        <taxon>Eukaryota</taxon>
        <taxon>Metazoa</taxon>
        <taxon>Ecdysozoa</taxon>
        <taxon>Nematoda</taxon>
        <taxon>Chromadorea</taxon>
        <taxon>Rhabditida</taxon>
        <taxon>Spirurina</taxon>
        <taxon>Oxyuridomorpha</taxon>
        <taxon>Oxyuroidea</taxon>
        <taxon>Oxyuridae</taxon>
        <taxon>Syphacia</taxon>
    </lineage>
</organism>
<proteinExistence type="predicted"/>
<reference evidence="3" key="1">
    <citation type="submission" date="2017-02" db="UniProtKB">
        <authorList>
            <consortium name="WormBaseParasite"/>
        </authorList>
    </citation>
    <scope>IDENTIFICATION</scope>
</reference>
<feature type="transmembrane region" description="Helical" evidence="1">
    <location>
        <begin position="28"/>
        <end position="52"/>
    </location>
</feature>
<keyword evidence="2" id="KW-1185">Reference proteome</keyword>
<dbReference type="AlphaFoldDB" id="A0A0N5AL11"/>
<protein>
    <submittedName>
        <fullName evidence="3">Pecanex-like protein</fullName>
    </submittedName>
</protein>
<evidence type="ECO:0000313" key="2">
    <source>
        <dbReference type="Proteomes" id="UP000046393"/>
    </source>
</evidence>
<evidence type="ECO:0000313" key="3">
    <source>
        <dbReference type="WBParaSite" id="SMUV_0000520301-mRNA-1"/>
    </source>
</evidence>
<feature type="transmembrane region" description="Helical" evidence="1">
    <location>
        <begin position="72"/>
        <end position="89"/>
    </location>
</feature>